<dbReference type="GO" id="GO:0005886">
    <property type="term" value="C:plasma membrane"/>
    <property type="evidence" value="ECO:0007669"/>
    <property type="project" value="UniProtKB-SubCell"/>
</dbReference>
<evidence type="ECO:0000256" key="4">
    <source>
        <dbReference type="ARBA" id="ARBA00022989"/>
    </source>
</evidence>
<accession>A0A7C4XK26</accession>
<feature type="transmembrane region" description="Helical" evidence="6">
    <location>
        <begin position="212"/>
        <end position="235"/>
    </location>
</feature>
<dbReference type="Pfam" id="PF03706">
    <property type="entry name" value="LPG_synthase_TM"/>
    <property type="match status" value="1"/>
</dbReference>
<keyword evidence="2" id="KW-1003">Cell membrane</keyword>
<name>A0A7C4XK26_UNCW3</name>
<dbReference type="InterPro" id="IPR022791">
    <property type="entry name" value="L-PG_synthase/AglD"/>
</dbReference>
<comment type="caution">
    <text evidence="7">The sequence shown here is derived from an EMBL/GenBank/DDBJ whole genome shotgun (WGS) entry which is preliminary data.</text>
</comment>
<comment type="subcellular location">
    <subcellularLocation>
        <location evidence="1">Cell membrane</location>
        <topology evidence="1">Multi-pass membrane protein</topology>
    </subcellularLocation>
</comment>
<feature type="transmembrane region" description="Helical" evidence="6">
    <location>
        <begin position="286"/>
        <end position="309"/>
    </location>
</feature>
<dbReference type="EMBL" id="DTGZ01000041">
    <property type="protein sequence ID" value="HGV97097.1"/>
    <property type="molecule type" value="Genomic_DNA"/>
</dbReference>
<feature type="transmembrane region" description="Helical" evidence="6">
    <location>
        <begin position="163"/>
        <end position="181"/>
    </location>
</feature>
<evidence type="ECO:0000313" key="7">
    <source>
        <dbReference type="EMBL" id="HGV97097.1"/>
    </source>
</evidence>
<proteinExistence type="predicted"/>
<evidence type="ECO:0000256" key="2">
    <source>
        <dbReference type="ARBA" id="ARBA00022475"/>
    </source>
</evidence>
<protein>
    <submittedName>
        <fullName evidence="7">Flippase-like domain-containing protein</fullName>
    </submittedName>
</protein>
<gene>
    <name evidence="7" type="ORF">ENV60_02240</name>
</gene>
<evidence type="ECO:0000256" key="5">
    <source>
        <dbReference type="ARBA" id="ARBA00023136"/>
    </source>
</evidence>
<feature type="transmembrane region" description="Helical" evidence="6">
    <location>
        <begin position="133"/>
        <end position="156"/>
    </location>
</feature>
<evidence type="ECO:0000256" key="3">
    <source>
        <dbReference type="ARBA" id="ARBA00022692"/>
    </source>
</evidence>
<keyword evidence="3 6" id="KW-0812">Transmembrane</keyword>
<feature type="transmembrane region" description="Helical" evidence="6">
    <location>
        <begin position="54"/>
        <end position="75"/>
    </location>
</feature>
<organism evidence="7">
    <name type="scientific">candidate division WOR-3 bacterium</name>
    <dbReference type="NCBI Taxonomy" id="2052148"/>
    <lineage>
        <taxon>Bacteria</taxon>
        <taxon>Bacteria division WOR-3</taxon>
    </lineage>
</organism>
<evidence type="ECO:0000256" key="6">
    <source>
        <dbReference type="SAM" id="Phobius"/>
    </source>
</evidence>
<dbReference type="AlphaFoldDB" id="A0A7C4XK26"/>
<reference evidence="7" key="1">
    <citation type="journal article" date="2020" name="mSystems">
        <title>Genome- and Community-Level Interaction Insights into Carbon Utilization and Element Cycling Functions of Hydrothermarchaeota in Hydrothermal Sediment.</title>
        <authorList>
            <person name="Zhou Z."/>
            <person name="Liu Y."/>
            <person name="Xu W."/>
            <person name="Pan J."/>
            <person name="Luo Z.H."/>
            <person name="Li M."/>
        </authorList>
    </citation>
    <scope>NUCLEOTIDE SEQUENCE [LARGE SCALE GENOMIC DNA]</scope>
    <source>
        <strain evidence="7">SpSt-774</strain>
    </source>
</reference>
<evidence type="ECO:0000256" key="1">
    <source>
        <dbReference type="ARBA" id="ARBA00004651"/>
    </source>
</evidence>
<keyword evidence="5 6" id="KW-0472">Membrane</keyword>
<keyword evidence="4 6" id="KW-1133">Transmembrane helix</keyword>
<feature type="transmembrane region" description="Helical" evidence="6">
    <location>
        <begin position="20"/>
        <end position="42"/>
    </location>
</feature>
<sequence>MKQQSLMEHTPGKIPVKLRAFFVILIVVIVFYFMTRTAILNWNRVPLKELHFKLGYLMFSFSILFFTFFLGAYAWKLVLSKFGENLSFLKSLQIISLTQGGRYIPGKIWALAGQAYLAQKENISFQSAMTTVILMNIGYIIASLLVAFCFGGLYYGQHSVINLFLLIMVLIGGLISIHPYIVNRLIRISEKIFKKEFLNYDIRMTYSDSLKLVFIFIVGCILQGIALFCFINSFYDLSVQSIIPLIGINASAFAIGFLAVIMPAGIGVREGVLSYLLSFYMPPSIAVISSILARVWITIGELVLFLIFAKNLKRYI</sequence>
<feature type="transmembrane region" description="Helical" evidence="6">
    <location>
        <begin position="242"/>
        <end position="266"/>
    </location>
</feature>